<dbReference type="Gene3D" id="3.90.226.10">
    <property type="entry name" value="2-enoyl-CoA Hydratase, Chain A, domain 1"/>
    <property type="match status" value="1"/>
</dbReference>
<evidence type="ECO:0008006" key="4">
    <source>
        <dbReference type="Google" id="ProtNLM"/>
    </source>
</evidence>
<accession>A0A382G4I8</accession>
<keyword evidence="1" id="KW-0443">Lipid metabolism</keyword>
<sequence length="246" mass="26486">MAVHETIDDGIAILTMDNPPVNALNITDAYFIAEKIRSYSNQEDDIKVVLLRSSGNGFCAGVDIKEMQELPGNEGILKANNSCYELFDAIHNSKIPVIAAVNGHCLGTGIGIAGSADVIIASEEAIFGLPEVDNGALGAASHLMRLVPSQKARWMLYTCEPATSQELFSYGSVLEVVESEKLEEASLAAAKKIAEKNGTLIRAAKASLDGIEETNLSKRYRLEQGYTFEMNLMGIGGQARDAFLEK</sequence>
<evidence type="ECO:0000256" key="1">
    <source>
        <dbReference type="ARBA" id="ARBA00023098"/>
    </source>
</evidence>
<dbReference type="PANTHER" id="PTHR11941:SF169">
    <property type="entry name" value="(7AS)-7A-METHYL-1,5-DIOXO-2,3,5,6,7,7A-HEXAHYDRO-1H-INDENE-CARBOXYL-COA HYDROLASE"/>
    <property type="match status" value="1"/>
</dbReference>
<dbReference type="EMBL" id="UINC01053551">
    <property type="protein sequence ID" value="SVB70196.1"/>
    <property type="molecule type" value="Genomic_DNA"/>
</dbReference>
<dbReference type="GO" id="GO:0006635">
    <property type="term" value="P:fatty acid beta-oxidation"/>
    <property type="evidence" value="ECO:0007669"/>
    <property type="project" value="TreeGrafter"/>
</dbReference>
<organism evidence="3">
    <name type="scientific">marine metagenome</name>
    <dbReference type="NCBI Taxonomy" id="408172"/>
    <lineage>
        <taxon>unclassified sequences</taxon>
        <taxon>metagenomes</taxon>
        <taxon>ecological metagenomes</taxon>
    </lineage>
</organism>
<gene>
    <name evidence="3" type="ORF">METZ01_LOCUS223050</name>
</gene>
<evidence type="ECO:0000313" key="3">
    <source>
        <dbReference type="EMBL" id="SVB70196.1"/>
    </source>
</evidence>
<dbReference type="PANTHER" id="PTHR11941">
    <property type="entry name" value="ENOYL-COA HYDRATASE-RELATED"/>
    <property type="match status" value="1"/>
</dbReference>
<reference evidence="3" key="1">
    <citation type="submission" date="2018-05" db="EMBL/GenBank/DDBJ databases">
        <authorList>
            <person name="Lanie J.A."/>
            <person name="Ng W.-L."/>
            <person name="Kazmierczak K.M."/>
            <person name="Andrzejewski T.M."/>
            <person name="Davidsen T.M."/>
            <person name="Wayne K.J."/>
            <person name="Tettelin H."/>
            <person name="Glass J.I."/>
            <person name="Rusch D."/>
            <person name="Podicherti R."/>
            <person name="Tsui H.-C.T."/>
            <person name="Winkler M.E."/>
        </authorList>
    </citation>
    <scope>NUCLEOTIDE SEQUENCE</scope>
</reference>
<dbReference type="AlphaFoldDB" id="A0A382G4I8"/>
<dbReference type="NCBIfam" id="NF005925">
    <property type="entry name" value="PRK07938.1"/>
    <property type="match status" value="1"/>
</dbReference>
<dbReference type="InterPro" id="IPR001753">
    <property type="entry name" value="Enoyl-CoA_hydra/iso"/>
</dbReference>
<keyword evidence="2" id="KW-0456">Lyase</keyword>
<name>A0A382G4I8_9ZZZZ</name>
<dbReference type="SUPFAM" id="SSF52096">
    <property type="entry name" value="ClpP/crotonase"/>
    <property type="match status" value="1"/>
</dbReference>
<dbReference type="Pfam" id="PF00378">
    <property type="entry name" value="ECH_1"/>
    <property type="match status" value="1"/>
</dbReference>
<proteinExistence type="predicted"/>
<dbReference type="InterPro" id="IPR029045">
    <property type="entry name" value="ClpP/crotonase-like_dom_sf"/>
</dbReference>
<dbReference type="CDD" id="cd06558">
    <property type="entry name" value="crotonase-like"/>
    <property type="match status" value="1"/>
</dbReference>
<evidence type="ECO:0000256" key="2">
    <source>
        <dbReference type="ARBA" id="ARBA00023239"/>
    </source>
</evidence>
<dbReference type="GO" id="GO:0016829">
    <property type="term" value="F:lyase activity"/>
    <property type="evidence" value="ECO:0007669"/>
    <property type="project" value="UniProtKB-KW"/>
</dbReference>
<protein>
    <recommendedName>
        <fullName evidence="4">Enoyl-CoA hydratase</fullName>
    </recommendedName>
</protein>